<name>A0A6N9JTI7_9FIRM</name>
<dbReference type="EMBL" id="WWSH01000002">
    <property type="protein sequence ID" value="MZK09494.1"/>
    <property type="molecule type" value="Genomic_DNA"/>
</dbReference>
<dbReference type="CDD" id="cd00077">
    <property type="entry name" value="HDc"/>
    <property type="match status" value="1"/>
</dbReference>
<comment type="caution">
    <text evidence="2">The sequence shown here is derived from an EMBL/GenBank/DDBJ whole genome shotgun (WGS) entry which is preliminary data.</text>
</comment>
<reference evidence="2 3" key="1">
    <citation type="journal article" date="2019" name="Nat. Med.">
        <title>A library of human gut bacterial isolates paired with longitudinal multiomics data enables mechanistic microbiome research.</title>
        <authorList>
            <person name="Poyet M."/>
            <person name="Groussin M."/>
            <person name="Gibbons S.M."/>
            <person name="Avila-Pacheco J."/>
            <person name="Jiang X."/>
            <person name="Kearney S.M."/>
            <person name="Perrotta A.R."/>
            <person name="Berdy B."/>
            <person name="Zhao S."/>
            <person name="Lieberman T.D."/>
            <person name="Swanson P.K."/>
            <person name="Smith M."/>
            <person name="Roesemann S."/>
            <person name="Alexander J.E."/>
            <person name="Rich S.A."/>
            <person name="Livny J."/>
            <person name="Vlamakis H."/>
            <person name="Clish C."/>
            <person name="Bullock K."/>
            <person name="Deik A."/>
            <person name="Scott J."/>
            <person name="Pierce K.A."/>
            <person name="Xavier R.J."/>
            <person name="Alm E.J."/>
        </authorList>
    </citation>
    <scope>NUCLEOTIDE SEQUENCE [LARGE SCALE GENOMIC DNA]</scope>
    <source>
        <strain evidence="2 3">BIOML-A1</strain>
    </source>
</reference>
<gene>
    <name evidence="2" type="ORF">GT576_03875</name>
</gene>
<protein>
    <submittedName>
        <fullName evidence="2">HD domain-containing protein</fullName>
    </submittedName>
</protein>
<evidence type="ECO:0000313" key="2">
    <source>
        <dbReference type="EMBL" id="MZK09494.1"/>
    </source>
</evidence>
<sequence>MAVNNIIEKILQEGTKMTRDQAYEILTKYMKGEHYITHSLAVEAIMRGLAKRLAPDDVEYWGIAGLLHDLDEEQCDWQHDLSVHGPTSVEILKKEGIDDPILFGAICAHNPKSGVKAKTKIQYALLAADPMSGFLKAVAQIYTDKKIASVKRKSVLKRFNEARFAKGANRDYMESIEFTGLMLEDLIDIGLEEMCAISDELGL</sequence>
<dbReference type="SMART" id="SM00471">
    <property type="entry name" value="HDc"/>
    <property type="match status" value="1"/>
</dbReference>
<proteinExistence type="predicted"/>
<dbReference type="Proteomes" id="UP000449249">
    <property type="component" value="Unassembled WGS sequence"/>
</dbReference>
<accession>A0A6N9JTI7</accession>
<dbReference type="AlphaFoldDB" id="A0A6N9JTI7"/>
<dbReference type="Gene3D" id="1.10.3210.10">
    <property type="entry name" value="Hypothetical protein af1432"/>
    <property type="match status" value="1"/>
</dbReference>
<dbReference type="Pfam" id="PF01966">
    <property type="entry name" value="HD"/>
    <property type="match status" value="1"/>
</dbReference>
<evidence type="ECO:0000259" key="1">
    <source>
        <dbReference type="SMART" id="SM00471"/>
    </source>
</evidence>
<organism evidence="2 3">
    <name type="scientific">Dorea longicatena</name>
    <dbReference type="NCBI Taxonomy" id="88431"/>
    <lineage>
        <taxon>Bacteria</taxon>
        <taxon>Bacillati</taxon>
        <taxon>Bacillota</taxon>
        <taxon>Clostridia</taxon>
        <taxon>Lachnospirales</taxon>
        <taxon>Lachnospiraceae</taxon>
        <taxon>Dorea</taxon>
    </lineage>
</organism>
<dbReference type="PANTHER" id="PTHR38659">
    <property type="entry name" value="METAL-DEPENDENT PHOSPHOHYDROLASE"/>
    <property type="match status" value="1"/>
</dbReference>
<evidence type="ECO:0000313" key="3">
    <source>
        <dbReference type="Proteomes" id="UP000449249"/>
    </source>
</evidence>
<feature type="domain" description="HD/PDEase" evidence="1">
    <location>
        <begin position="31"/>
        <end position="143"/>
    </location>
</feature>
<dbReference type="SUPFAM" id="SSF109604">
    <property type="entry name" value="HD-domain/PDEase-like"/>
    <property type="match status" value="1"/>
</dbReference>
<dbReference type="PANTHER" id="PTHR38659:SF1">
    <property type="entry name" value="METAL DEPENDENT PHOSPHOHYDROLASE"/>
    <property type="match status" value="1"/>
</dbReference>
<dbReference type="InterPro" id="IPR006674">
    <property type="entry name" value="HD_domain"/>
</dbReference>
<dbReference type="InterPro" id="IPR003607">
    <property type="entry name" value="HD/PDEase_dom"/>
</dbReference>